<dbReference type="GO" id="GO:0051666">
    <property type="term" value="P:actin cortical patch localization"/>
    <property type="evidence" value="ECO:0007669"/>
    <property type="project" value="TreeGrafter"/>
</dbReference>
<dbReference type="InterPro" id="IPR030125">
    <property type="entry name" value="SPIN90/Ldb17"/>
</dbReference>
<dbReference type="STRING" id="56408.A0A1E5RBH3"/>
<comment type="caution">
    <text evidence="2">The sequence shown here is derived from an EMBL/GenBank/DDBJ whole genome shotgun (WGS) entry which is preliminary data.</text>
</comment>
<dbReference type="GO" id="GO:0006897">
    <property type="term" value="P:endocytosis"/>
    <property type="evidence" value="ECO:0007669"/>
    <property type="project" value="TreeGrafter"/>
</dbReference>
<dbReference type="EMBL" id="LPNM01000008">
    <property type="protein sequence ID" value="OEJ84247.1"/>
    <property type="molecule type" value="Genomic_DNA"/>
</dbReference>
<gene>
    <name evidence="2" type="ORF">AWRI3579_g2878</name>
</gene>
<evidence type="ECO:0000313" key="2">
    <source>
        <dbReference type="EMBL" id="OEJ84247.1"/>
    </source>
</evidence>
<dbReference type="Pfam" id="PF09431">
    <property type="entry name" value="SPIN90_LRD"/>
    <property type="match status" value="1"/>
</dbReference>
<dbReference type="Proteomes" id="UP000095728">
    <property type="component" value="Unassembled WGS sequence"/>
</dbReference>
<dbReference type="FunCoup" id="A0A1E5RBH3">
    <property type="interactions" value="13"/>
</dbReference>
<dbReference type="OrthoDB" id="445362at2759"/>
<evidence type="ECO:0000313" key="3">
    <source>
        <dbReference type="Proteomes" id="UP000095728"/>
    </source>
</evidence>
<dbReference type="AlphaFoldDB" id="A0A1E5RBH3"/>
<protein>
    <submittedName>
        <fullName evidence="2">Protein LDB17</fullName>
    </submittedName>
</protein>
<accession>A0A1E5RBH3</accession>
<dbReference type="GO" id="GO:0000147">
    <property type="term" value="P:actin cortical patch assembly"/>
    <property type="evidence" value="ECO:0007669"/>
    <property type="project" value="TreeGrafter"/>
</dbReference>
<proteinExistence type="predicted"/>
<dbReference type="PANTHER" id="PTHR13357:SF1">
    <property type="entry name" value="NCK-INTERACTING PROTEIN WITH SH3 DOMAIN"/>
    <property type="match status" value="1"/>
</dbReference>
<dbReference type="GO" id="GO:0030479">
    <property type="term" value="C:actin cortical patch"/>
    <property type="evidence" value="ECO:0007669"/>
    <property type="project" value="TreeGrafter"/>
</dbReference>
<reference evidence="3" key="1">
    <citation type="journal article" date="2016" name="Genome Announc.">
        <title>Genome sequences of three species of Hanseniaspora isolated from spontaneous wine fermentations.</title>
        <authorList>
            <person name="Sternes P.R."/>
            <person name="Lee D."/>
            <person name="Kutyna D.R."/>
            <person name="Borneman A.R."/>
        </authorList>
    </citation>
    <scope>NUCLEOTIDE SEQUENCE [LARGE SCALE GENOMIC DNA]</scope>
    <source>
        <strain evidence="3">AWRI3579</strain>
    </source>
</reference>
<evidence type="ECO:0000259" key="1">
    <source>
        <dbReference type="Pfam" id="PF09431"/>
    </source>
</evidence>
<dbReference type="PANTHER" id="PTHR13357">
    <property type="entry name" value="SH3 ADAPTER PROTEIN SPIN90 NCK INTERACTING PROTEIN WITH SH3 DOMAIN"/>
    <property type="match status" value="1"/>
</dbReference>
<sequence>MSFGTNLWLELHALVSNSNSQNTINVILVAYLAKCSEYENALYLAEEPSRLYKAALILVEAQMFQQQVDFCISKMLSLMNVDAEVETPYLKYFVSYALLCEIKMRDSSLDILCNYQGFRVLYNNLYSNFAYLSEYGDDSSKLSQKDSSLDDVEYEIMDDFRKISTLQMDILFQIIKFSKCSEQDLKLIDNFFVFFLMNTMVSSTTEDLFNNTKFKLLLSINEQYMIFNKKCHDNLDQKIENKVFKFLLNTSVSQSFIELLFLFFNRTNNDRSLQIMICKLLYLVLTSNSDIVMNFFYLNDLKVLTDVLIREIDNLSASEEYVRNTFLRLLYRLLKYTELSTIEYRKQDLQTVLTQLTRIDNESKNADQLECQNCTITLANKCLSDIAWLAIKDKTVTDDNASEVSSFSDSNSVFLAKQNSNTESLAHMYTDPNVNVSIDSLKLKKRPPPPIPRKSKRCM</sequence>
<dbReference type="InParanoid" id="A0A1E5RBH3"/>
<feature type="domain" description="SPIN90/Ldb17 leucine-rich" evidence="1">
    <location>
        <begin position="207"/>
        <end position="349"/>
    </location>
</feature>
<keyword evidence="3" id="KW-1185">Reference proteome</keyword>
<organism evidence="2 3">
    <name type="scientific">Hanseniaspora osmophila</name>
    <dbReference type="NCBI Taxonomy" id="56408"/>
    <lineage>
        <taxon>Eukaryota</taxon>
        <taxon>Fungi</taxon>
        <taxon>Dikarya</taxon>
        <taxon>Ascomycota</taxon>
        <taxon>Saccharomycotina</taxon>
        <taxon>Saccharomycetes</taxon>
        <taxon>Saccharomycodales</taxon>
        <taxon>Saccharomycodaceae</taxon>
        <taxon>Hanseniaspora</taxon>
    </lineage>
</organism>
<name>A0A1E5RBH3_9ASCO</name>
<dbReference type="InterPro" id="IPR018556">
    <property type="entry name" value="SPIN90/Ldb17_LRD"/>
</dbReference>
<dbReference type="GO" id="GO:0071933">
    <property type="term" value="F:Arp2/3 complex binding"/>
    <property type="evidence" value="ECO:0007669"/>
    <property type="project" value="TreeGrafter"/>
</dbReference>